<dbReference type="InterPro" id="IPR001135">
    <property type="entry name" value="NADH_Q_OxRdtase_suD"/>
</dbReference>
<dbReference type="GO" id="GO:0048038">
    <property type="term" value="F:quinone binding"/>
    <property type="evidence" value="ECO:0007669"/>
    <property type="project" value="InterPro"/>
</dbReference>
<organism evidence="6">
    <name type="scientific">freshwater metagenome</name>
    <dbReference type="NCBI Taxonomy" id="449393"/>
    <lineage>
        <taxon>unclassified sequences</taxon>
        <taxon>metagenomes</taxon>
        <taxon>ecological metagenomes</taxon>
    </lineage>
</organism>
<gene>
    <name evidence="6" type="ORF">GM51_8710</name>
</gene>
<dbReference type="GO" id="GO:0051287">
    <property type="term" value="F:NAD binding"/>
    <property type="evidence" value="ECO:0007669"/>
    <property type="project" value="InterPro"/>
</dbReference>
<evidence type="ECO:0000313" key="6">
    <source>
        <dbReference type="EMBL" id="KGA18263.1"/>
    </source>
</evidence>
<name>A0A094SIL7_9ZZZZ</name>
<dbReference type="AlphaFoldDB" id="A0A094SIL7"/>
<dbReference type="Pfam" id="PF00346">
    <property type="entry name" value="Complex1_49kDa"/>
    <property type="match status" value="2"/>
</dbReference>
<dbReference type="Gene3D" id="1.10.645.10">
    <property type="entry name" value="Cytochrome-c3 Hydrogenase, chain B"/>
    <property type="match status" value="1"/>
</dbReference>
<comment type="similarity">
    <text evidence="1">Belongs to the complex I 49 kDa subunit family.</text>
</comment>
<accession>A0A094SIL7</accession>
<keyword evidence="2" id="KW-0813">Transport</keyword>
<comment type="caution">
    <text evidence="6">The sequence shown here is derived from an EMBL/GenBank/DDBJ whole genome shotgun (WGS) entry which is preliminary data.</text>
</comment>
<reference evidence="6" key="1">
    <citation type="submission" date="2014-06" db="EMBL/GenBank/DDBJ databases">
        <title>Key roles for freshwater Actinobacteria revealed by deep metagenomic sequencing.</title>
        <authorList>
            <person name="Ghai R."/>
            <person name="Mizuno C.M."/>
            <person name="Picazo A."/>
            <person name="Camacho A."/>
            <person name="Rodriguez-Valera F."/>
        </authorList>
    </citation>
    <scope>NUCLEOTIDE SEQUENCE</scope>
</reference>
<evidence type="ECO:0000259" key="5">
    <source>
        <dbReference type="Pfam" id="PF00346"/>
    </source>
</evidence>
<dbReference type="EMBL" id="JNSL01000046">
    <property type="protein sequence ID" value="KGA18263.1"/>
    <property type="molecule type" value="Genomic_DNA"/>
</dbReference>
<dbReference type="GO" id="GO:0016651">
    <property type="term" value="F:oxidoreductase activity, acting on NAD(P)H"/>
    <property type="evidence" value="ECO:0007669"/>
    <property type="project" value="InterPro"/>
</dbReference>
<feature type="domain" description="NADH-quinone oxidoreductase subunit D" evidence="5">
    <location>
        <begin position="145"/>
        <end position="289"/>
    </location>
</feature>
<dbReference type="SUPFAM" id="SSF56762">
    <property type="entry name" value="HydB/Nqo4-like"/>
    <property type="match status" value="1"/>
</dbReference>
<dbReference type="InterPro" id="IPR022885">
    <property type="entry name" value="NDH1_su_D/H"/>
</dbReference>
<dbReference type="InterPro" id="IPR014029">
    <property type="entry name" value="NADH_UbQ_OxRdtase_49kDa_CS"/>
</dbReference>
<sequence length="377" mass="41514">MSFVVKRSVIGLSPLDVIRSDETSGLPIFAPASHGMLRIDCQIEGDIILAATPLLGSMHRGAEKLFESRDYRQVIGLANRHEWLSAFSGEVGVAQLVENALGIEVPEAAQWLRTFLLEFNRVTSHLAFLAGFPWANDDLTNRIRASRELWVNHYQLYTGSRMHPMLTRIGGLTHAPQAGWFEDVTALCFDTAAIVLETNWDHLLTPFTGIGLLTESQALEQAISGPVARASGYAIDSRETASGVKYHALKSFAVVMQSGGDVRSRMLQLVDEVTVSLAMISELIESCVEQLGENVNVLLPKVVRVPEGTYEQSIETPLGIASWFLVSRNDKLPYRLKLRPASLHTVLALPTVLQNSKRCDFDAIIASMPFLSGDADR</sequence>
<protein>
    <recommendedName>
        <fullName evidence="5">NADH-quinone oxidoreductase subunit D domain-containing protein</fullName>
    </recommendedName>
</protein>
<evidence type="ECO:0000256" key="2">
    <source>
        <dbReference type="ARBA" id="ARBA00022448"/>
    </source>
</evidence>
<keyword evidence="3" id="KW-1278">Translocase</keyword>
<dbReference type="PROSITE" id="PS00535">
    <property type="entry name" value="COMPLEX1_49K"/>
    <property type="match status" value="1"/>
</dbReference>
<keyword evidence="4" id="KW-0520">NAD</keyword>
<dbReference type="InterPro" id="IPR029014">
    <property type="entry name" value="NiFe-Hase_large"/>
</dbReference>
<evidence type="ECO:0000256" key="1">
    <source>
        <dbReference type="ARBA" id="ARBA00005769"/>
    </source>
</evidence>
<evidence type="ECO:0000256" key="4">
    <source>
        <dbReference type="ARBA" id="ARBA00023027"/>
    </source>
</evidence>
<dbReference type="PANTHER" id="PTHR11993">
    <property type="entry name" value="NADH-UBIQUINONE OXIDOREDUCTASE 49 KDA SUBUNIT"/>
    <property type="match status" value="1"/>
</dbReference>
<evidence type="ECO:0000256" key="3">
    <source>
        <dbReference type="ARBA" id="ARBA00022967"/>
    </source>
</evidence>
<dbReference type="PANTHER" id="PTHR11993:SF10">
    <property type="entry name" value="NADH DEHYDROGENASE [UBIQUINONE] IRON-SULFUR PROTEIN 2, MITOCHONDRIAL"/>
    <property type="match status" value="1"/>
</dbReference>
<proteinExistence type="inferred from homology"/>
<feature type="domain" description="NADH-quinone oxidoreductase subunit D" evidence="5">
    <location>
        <begin position="301"/>
        <end position="377"/>
    </location>
</feature>